<evidence type="ECO:0000259" key="1">
    <source>
        <dbReference type="Pfam" id="PF14479"/>
    </source>
</evidence>
<feature type="domain" description="Prion-inhibition and propagation HeLo" evidence="1">
    <location>
        <begin position="34"/>
        <end position="155"/>
    </location>
</feature>
<evidence type="ECO:0000313" key="3">
    <source>
        <dbReference type="Proteomes" id="UP001276659"/>
    </source>
</evidence>
<evidence type="ECO:0000313" key="2">
    <source>
        <dbReference type="EMBL" id="KAK3172051.1"/>
    </source>
</evidence>
<organism evidence="2 3">
    <name type="scientific">Lepraria neglecta</name>
    <dbReference type="NCBI Taxonomy" id="209136"/>
    <lineage>
        <taxon>Eukaryota</taxon>
        <taxon>Fungi</taxon>
        <taxon>Dikarya</taxon>
        <taxon>Ascomycota</taxon>
        <taxon>Pezizomycotina</taxon>
        <taxon>Lecanoromycetes</taxon>
        <taxon>OSLEUM clade</taxon>
        <taxon>Lecanoromycetidae</taxon>
        <taxon>Lecanorales</taxon>
        <taxon>Lecanorineae</taxon>
        <taxon>Stereocaulaceae</taxon>
        <taxon>Lepraria</taxon>
    </lineage>
</organism>
<dbReference type="InterPro" id="IPR038305">
    <property type="entry name" value="HeLo_sf"/>
</dbReference>
<dbReference type="EMBL" id="JASNWA010000008">
    <property type="protein sequence ID" value="KAK3172051.1"/>
    <property type="molecule type" value="Genomic_DNA"/>
</dbReference>
<comment type="caution">
    <text evidence="2">The sequence shown here is derived from an EMBL/GenBank/DDBJ whole genome shotgun (WGS) entry which is preliminary data.</text>
</comment>
<dbReference type="Proteomes" id="UP001276659">
    <property type="component" value="Unassembled WGS sequence"/>
</dbReference>
<dbReference type="Gene3D" id="1.20.120.1020">
    <property type="entry name" value="Prion-inhibition and propagation, HeLo domain"/>
    <property type="match status" value="1"/>
</dbReference>
<dbReference type="InterPro" id="IPR029498">
    <property type="entry name" value="HeLo_dom"/>
</dbReference>
<accession>A0AAD9Z5W7</accession>
<name>A0AAD9Z5W7_9LECA</name>
<keyword evidence="3" id="KW-1185">Reference proteome</keyword>
<sequence>MSTLSNVMGAGAFLPPMIQALHSFHGVWQRIGTFGRDFKDIRDTLRIEECRFGEVLNCDLQSLAKIGETVETVKAVNRQVANIQSHLDSCHEFLDWYDSGASTRDPEQQASGPEVLQSSTGFPRRARWAIIDWQKLHDSLEHIRASIDGLHSLLRLEYSYSPRPSPSKQNKSANSALLPVRKALHRLHHGLACLGDTRESDHQLSIQLREHWDNTSAELSSVADIEVRDGSYVFSIQKSHSYNPETDSVLLLVDTRKRVPDSQDDDGMIAKLPRLRELDGPRFLRQGSNSDQRSRVETLGYIPTPQSRSISNDLHIVHQATTSWRSPLNLAEILSDPSYVEHITPVEITWLAKLLVTSHLCFLPVQRDLNVQPRPSNYRFYCKPEEDFNPWAEANPLVLKPFLSIGFGTNRKSTLGGLSDFNHPPYASVMELGLVLYQIGAGRVINYGTGRAGLAKAKAKVLRELERDSSVDAFAGSSYVSIIEGCLNMWTRFRLYSDDLAAMQMREVEYLSEVVTQLSDDLQLLEDTVSMEPARASLSTPKTAAPPELVLAGASQCAATTGSDLSHNGQGQRVTVETPEDVYTGVIARSHAATLDSPGVTETMGEDQILRQLRALAESSGNPPQADSVIRWCRMKDGQSQPVLECPFDRLGCHLHYSDLAGWFWHSLSHFQIDGSFARTLLPPTSNTCCFCEKKFTATMGIDSWRQRLAHYAYHHLHGHSLATAEPDIGLYKYLWDNGLIDQGAYSELRAKSQDLGDLVEKMPILDSAASAPVSQEGRRATVINERRFRMGKGIAWLRGR</sequence>
<dbReference type="Pfam" id="PF14479">
    <property type="entry name" value="HeLo"/>
    <property type="match status" value="1"/>
</dbReference>
<protein>
    <recommendedName>
        <fullName evidence="1">Prion-inhibition and propagation HeLo domain-containing protein</fullName>
    </recommendedName>
</protein>
<dbReference type="AlphaFoldDB" id="A0AAD9Z5W7"/>
<reference evidence="2" key="1">
    <citation type="submission" date="2022-11" db="EMBL/GenBank/DDBJ databases">
        <title>Chromosomal genome sequence assembly and mating type (MAT) locus characterization of the leprose asexual lichenized fungus Lepraria neglecta (Nyl.) Erichsen.</title>
        <authorList>
            <person name="Allen J.L."/>
            <person name="Pfeffer B."/>
        </authorList>
    </citation>
    <scope>NUCLEOTIDE SEQUENCE</scope>
    <source>
        <strain evidence="2">Allen 5258</strain>
    </source>
</reference>
<proteinExistence type="predicted"/>
<gene>
    <name evidence="2" type="ORF">OEA41_004135</name>
</gene>